<reference evidence="1 2" key="1">
    <citation type="journal article" date="2020" name="ISME J.">
        <title>Uncovering the hidden diversity of litter-decomposition mechanisms in mushroom-forming fungi.</title>
        <authorList>
            <person name="Floudas D."/>
            <person name="Bentzer J."/>
            <person name="Ahren D."/>
            <person name="Johansson T."/>
            <person name="Persson P."/>
            <person name="Tunlid A."/>
        </authorList>
    </citation>
    <scope>NUCLEOTIDE SEQUENCE [LARGE SCALE GENOMIC DNA]</scope>
    <source>
        <strain evidence="1 2">CBS 101986</strain>
    </source>
</reference>
<evidence type="ECO:0000313" key="2">
    <source>
        <dbReference type="Proteomes" id="UP000567179"/>
    </source>
</evidence>
<evidence type="ECO:0000313" key="1">
    <source>
        <dbReference type="EMBL" id="KAF5312376.1"/>
    </source>
</evidence>
<keyword evidence="2" id="KW-1185">Reference proteome</keyword>
<proteinExistence type="predicted"/>
<comment type="caution">
    <text evidence="1">The sequence shown here is derived from an EMBL/GenBank/DDBJ whole genome shotgun (WGS) entry which is preliminary data.</text>
</comment>
<sequence>MASSHHNKVTQATGSTTLNFVNNTCGGAIIVINGRASPIDYEHISRLLQPRASTSGPPSRASTAPPTSIDRLFSNALALLIPAMGGRIIHDCVINETNNTSGGLIVVINKTSRSCLMPEAEGPSEHADAN</sequence>
<gene>
    <name evidence="1" type="ORF">D9619_002571</name>
</gene>
<dbReference type="EMBL" id="JAACJJ010000056">
    <property type="protein sequence ID" value="KAF5312376.1"/>
    <property type="molecule type" value="Genomic_DNA"/>
</dbReference>
<dbReference type="Proteomes" id="UP000567179">
    <property type="component" value="Unassembled WGS sequence"/>
</dbReference>
<protein>
    <submittedName>
        <fullName evidence="1">Uncharacterized protein</fullName>
    </submittedName>
</protein>
<organism evidence="1 2">
    <name type="scientific">Psilocybe cf. subviscida</name>
    <dbReference type="NCBI Taxonomy" id="2480587"/>
    <lineage>
        <taxon>Eukaryota</taxon>
        <taxon>Fungi</taxon>
        <taxon>Dikarya</taxon>
        <taxon>Basidiomycota</taxon>
        <taxon>Agaricomycotina</taxon>
        <taxon>Agaricomycetes</taxon>
        <taxon>Agaricomycetidae</taxon>
        <taxon>Agaricales</taxon>
        <taxon>Agaricineae</taxon>
        <taxon>Strophariaceae</taxon>
        <taxon>Psilocybe</taxon>
    </lineage>
</organism>
<dbReference type="AlphaFoldDB" id="A0A8H5AX75"/>
<accession>A0A8H5AX75</accession>
<name>A0A8H5AX75_9AGAR</name>